<evidence type="ECO:0000256" key="6">
    <source>
        <dbReference type="SAM" id="Phobius"/>
    </source>
</evidence>
<evidence type="ECO:0000256" key="1">
    <source>
        <dbReference type="ARBA" id="ARBA00004141"/>
    </source>
</evidence>
<keyword evidence="3 6" id="KW-0812">Transmembrane</keyword>
<feature type="transmembrane region" description="Helical" evidence="6">
    <location>
        <begin position="143"/>
        <end position="163"/>
    </location>
</feature>
<feature type="transmembrane region" description="Helical" evidence="6">
    <location>
        <begin position="47"/>
        <end position="66"/>
    </location>
</feature>
<dbReference type="NCBIfam" id="NF009513">
    <property type="entry name" value="PRK12872.1-3"/>
    <property type="match status" value="1"/>
</dbReference>
<feature type="transmembrane region" description="Helical" evidence="6">
    <location>
        <begin position="185"/>
        <end position="202"/>
    </location>
</feature>
<evidence type="ECO:0000313" key="7">
    <source>
        <dbReference type="EMBL" id="QEC66452.1"/>
    </source>
</evidence>
<gene>
    <name evidence="7" type="ORF">FRZ67_03770</name>
</gene>
<dbReference type="AlphaFoldDB" id="A0A5B8V5G4"/>
<evidence type="ECO:0000313" key="8">
    <source>
        <dbReference type="Proteomes" id="UP000321533"/>
    </source>
</evidence>
<feature type="transmembrane region" description="Helical" evidence="6">
    <location>
        <begin position="255"/>
        <end position="274"/>
    </location>
</feature>
<dbReference type="RefSeq" id="WP_147188252.1">
    <property type="nucleotide sequence ID" value="NZ_CP042435.1"/>
</dbReference>
<dbReference type="EMBL" id="CP042435">
    <property type="protein sequence ID" value="QEC66452.1"/>
    <property type="molecule type" value="Genomic_DNA"/>
</dbReference>
<feature type="transmembrane region" description="Helical" evidence="6">
    <location>
        <begin position="286"/>
        <end position="307"/>
    </location>
</feature>
<dbReference type="GO" id="GO:0016020">
    <property type="term" value="C:membrane"/>
    <property type="evidence" value="ECO:0007669"/>
    <property type="project" value="UniProtKB-SubCell"/>
</dbReference>
<evidence type="ECO:0000256" key="2">
    <source>
        <dbReference type="ARBA" id="ARBA00022475"/>
    </source>
</evidence>
<dbReference type="PANTHER" id="PTHR42723:SF1">
    <property type="entry name" value="CHLOROPHYLL SYNTHASE, CHLOROPLASTIC"/>
    <property type="match status" value="1"/>
</dbReference>
<dbReference type="OrthoDB" id="9811562at2"/>
<feature type="transmembrane region" description="Helical" evidence="6">
    <location>
        <begin position="118"/>
        <end position="136"/>
    </location>
</feature>
<keyword evidence="7" id="KW-0830">Ubiquinone</keyword>
<organism evidence="7 8">
    <name type="scientific">Panacibacter ginsenosidivorans</name>
    <dbReference type="NCBI Taxonomy" id="1813871"/>
    <lineage>
        <taxon>Bacteria</taxon>
        <taxon>Pseudomonadati</taxon>
        <taxon>Bacteroidota</taxon>
        <taxon>Chitinophagia</taxon>
        <taxon>Chitinophagales</taxon>
        <taxon>Chitinophagaceae</taxon>
        <taxon>Panacibacter</taxon>
    </lineage>
</organism>
<proteinExistence type="predicted"/>
<protein>
    <submittedName>
        <fullName evidence="7">Ubiquinone biosynthesis protein UbiA</fullName>
    </submittedName>
</protein>
<name>A0A5B8V5G4_9BACT</name>
<dbReference type="Gene3D" id="1.20.120.1780">
    <property type="entry name" value="UbiA prenyltransferase"/>
    <property type="match status" value="1"/>
</dbReference>
<comment type="subcellular location">
    <subcellularLocation>
        <location evidence="1">Membrane</location>
        <topology evidence="1">Multi-pass membrane protein</topology>
    </subcellularLocation>
</comment>
<feature type="transmembrane region" description="Helical" evidence="6">
    <location>
        <begin position="223"/>
        <end position="249"/>
    </location>
</feature>
<evidence type="ECO:0000256" key="4">
    <source>
        <dbReference type="ARBA" id="ARBA00022989"/>
    </source>
</evidence>
<reference evidence="7 8" key="1">
    <citation type="journal article" date="2016" name="Int. J. Syst. Evol. Microbiol.">
        <title>Panacibacter ginsenosidivorans gen. nov., sp. nov., with ginsenoside converting activity isolated from soil of a ginseng field.</title>
        <authorList>
            <person name="Siddiqi M.Z."/>
            <person name="Muhammad Shafi S."/>
            <person name="Choi K.D."/>
            <person name="Im W.T."/>
        </authorList>
    </citation>
    <scope>NUCLEOTIDE SEQUENCE [LARGE SCALE GENOMIC DNA]</scope>
    <source>
        <strain evidence="7 8">Gsoil1550</strain>
    </source>
</reference>
<keyword evidence="4 6" id="KW-1133">Transmembrane helix</keyword>
<feature type="transmembrane region" description="Helical" evidence="6">
    <location>
        <begin position="12"/>
        <end position="35"/>
    </location>
</feature>
<dbReference type="PANTHER" id="PTHR42723">
    <property type="entry name" value="CHLOROPHYLL SYNTHASE"/>
    <property type="match status" value="1"/>
</dbReference>
<dbReference type="GO" id="GO:0016765">
    <property type="term" value="F:transferase activity, transferring alkyl or aryl (other than methyl) groups"/>
    <property type="evidence" value="ECO:0007669"/>
    <property type="project" value="InterPro"/>
</dbReference>
<keyword evidence="8" id="KW-1185">Reference proteome</keyword>
<evidence type="ECO:0000256" key="5">
    <source>
        <dbReference type="ARBA" id="ARBA00023136"/>
    </source>
</evidence>
<feature type="transmembrane region" description="Helical" evidence="6">
    <location>
        <begin position="95"/>
        <end position="112"/>
    </location>
</feature>
<dbReference type="InterPro" id="IPR044878">
    <property type="entry name" value="UbiA_sf"/>
</dbReference>
<sequence length="310" mass="35643">MKLIAAFFRLVRWPNLVFIALTQLLFVYCIVKPVFSNSPLQPNVHGLDFVLISLSSILIAAAGYIINDYFDLNIDQVNKPDKLVVEKIIKRRWTIVWHIVLSTAGVAIGFYVDFTSRIWLLGFSNAICVTLLFIYSTSLKRRLLIGNILISLLTAWVILVVAWCEYNHLIHLNNGLRADKILRETFLYAGFAFIISLIREAVKDMEDVEGDRRYGCKTMPIVWGINATKVFVAVWLVVLIAVLIIVQVYALRLEWYWSVVYCMLAIVIPLIYIFRKLFAAKTSADYHKLSTLIKLVMFTGILSMIFFKIY</sequence>
<dbReference type="Gene3D" id="1.10.357.140">
    <property type="entry name" value="UbiA prenyltransferase"/>
    <property type="match status" value="1"/>
</dbReference>
<dbReference type="Pfam" id="PF01040">
    <property type="entry name" value="UbiA"/>
    <property type="match status" value="1"/>
</dbReference>
<dbReference type="InterPro" id="IPR050475">
    <property type="entry name" value="Prenyltransferase_related"/>
</dbReference>
<dbReference type="CDD" id="cd13961">
    <property type="entry name" value="PT_UbiA_DGGGPS"/>
    <property type="match status" value="1"/>
</dbReference>
<dbReference type="InterPro" id="IPR000537">
    <property type="entry name" value="UbiA_prenyltransferase"/>
</dbReference>
<dbReference type="Proteomes" id="UP000321533">
    <property type="component" value="Chromosome"/>
</dbReference>
<dbReference type="KEGG" id="pgin:FRZ67_03770"/>
<keyword evidence="5 6" id="KW-0472">Membrane</keyword>
<evidence type="ECO:0000256" key="3">
    <source>
        <dbReference type="ARBA" id="ARBA00022692"/>
    </source>
</evidence>
<accession>A0A5B8V5G4</accession>
<keyword evidence="2" id="KW-1003">Cell membrane</keyword>